<evidence type="ECO:0000313" key="2">
    <source>
        <dbReference type="EMBL" id="RDW63682.1"/>
    </source>
</evidence>
<dbReference type="AlphaFoldDB" id="A0A3D8QPG4"/>
<protein>
    <recommendedName>
        <fullName evidence="1">Enoyl reductase (ER) domain-containing protein</fullName>
    </recommendedName>
</protein>
<proteinExistence type="predicted"/>
<dbReference type="InterPro" id="IPR036291">
    <property type="entry name" value="NAD(P)-bd_dom_sf"/>
</dbReference>
<gene>
    <name evidence="2" type="ORF">BP6252_11227</name>
</gene>
<organism evidence="2 3">
    <name type="scientific">Coleophoma cylindrospora</name>
    <dbReference type="NCBI Taxonomy" id="1849047"/>
    <lineage>
        <taxon>Eukaryota</taxon>
        <taxon>Fungi</taxon>
        <taxon>Dikarya</taxon>
        <taxon>Ascomycota</taxon>
        <taxon>Pezizomycotina</taxon>
        <taxon>Leotiomycetes</taxon>
        <taxon>Helotiales</taxon>
        <taxon>Dermateaceae</taxon>
        <taxon>Coleophoma</taxon>
    </lineage>
</organism>
<dbReference type="SUPFAM" id="SSF51735">
    <property type="entry name" value="NAD(P)-binding Rossmann-fold domains"/>
    <property type="match status" value="1"/>
</dbReference>
<comment type="caution">
    <text evidence="2">The sequence shown here is derived from an EMBL/GenBank/DDBJ whole genome shotgun (WGS) entry which is preliminary data.</text>
</comment>
<reference evidence="2 3" key="1">
    <citation type="journal article" date="2018" name="IMA Fungus">
        <title>IMA Genome-F 9: Draft genome sequence of Annulohypoxylon stygium, Aspergillus mulundensis, Berkeleyomyces basicola (syn. Thielaviopsis basicola), Ceratocystis smalleyi, two Cercospora beticola strains, Coleophoma cylindrospora, Fusarium fracticaudum, Phialophora cf. hyalina, and Morchella septimelata.</title>
        <authorList>
            <person name="Wingfield B.D."/>
            <person name="Bills G.F."/>
            <person name="Dong Y."/>
            <person name="Huang W."/>
            <person name="Nel W.J."/>
            <person name="Swalarsk-Parry B.S."/>
            <person name="Vaghefi N."/>
            <person name="Wilken P.M."/>
            <person name="An Z."/>
            <person name="de Beer Z.W."/>
            <person name="De Vos L."/>
            <person name="Chen L."/>
            <person name="Duong T.A."/>
            <person name="Gao Y."/>
            <person name="Hammerbacher A."/>
            <person name="Kikkert J.R."/>
            <person name="Li Y."/>
            <person name="Li H."/>
            <person name="Li K."/>
            <person name="Li Q."/>
            <person name="Liu X."/>
            <person name="Ma X."/>
            <person name="Naidoo K."/>
            <person name="Pethybridge S.J."/>
            <person name="Sun J."/>
            <person name="Steenkamp E.T."/>
            <person name="van der Nest M.A."/>
            <person name="van Wyk S."/>
            <person name="Wingfield M.J."/>
            <person name="Xiong C."/>
            <person name="Yue Q."/>
            <person name="Zhang X."/>
        </authorList>
    </citation>
    <scope>NUCLEOTIDE SEQUENCE [LARGE SCALE GENOMIC DNA]</scope>
    <source>
        <strain evidence="2 3">BP6252</strain>
    </source>
</reference>
<dbReference type="InterPro" id="IPR013154">
    <property type="entry name" value="ADH-like_N"/>
</dbReference>
<keyword evidence="3" id="KW-1185">Reference proteome</keyword>
<dbReference type="CDD" id="cd08276">
    <property type="entry name" value="MDR7"/>
    <property type="match status" value="1"/>
</dbReference>
<dbReference type="SUPFAM" id="SSF50129">
    <property type="entry name" value="GroES-like"/>
    <property type="match status" value="1"/>
</dbReference>
<dbReference type="PANTHER" id="PTHR45033:SF2">
    <property type="entry name" value="ZINC-TYPE ALCOHOL DEHYDROGENASE-LIKE PROTEIN C1773.06C"/>
    <property type="match status" value="1"/>
</dbReference>
<dbReference type="PANTHER" id="PTHR45033">
    <property type="match status" value="1"/>
</dbReference>
<name>A0A3D8QPG4_9HELO</name>
<evidence type="ECO:0000259" key="1">
    <source>
        <dbReference type="SMART" id="SM00829"/>
    </source>
</evidence>
<dbReference type="Gene3D" id="3.40.50.720">
    <property type="entry name" value="NAD(P)-binding Rossmann-like Domain"/>
    <property type="match status" value="1"/>
</dbReference>
<feature type="domain" description="Enoyl reductase (ER)" evidence="1">
    <location>
        <begin position="16"/>
        <end position="345"/>
    </location>
</feature>
<dbReference type="InterPro" id="IPR052711">
    <property type="entry name" value="Zinc_ADH-like"/>
</dbReference>
<dbReference type="InterPro" id="IPR011032">
    <property type="entry name" value="GroES-like_sf"/>
</dbReference>
<dbReference type="GO" id="GO:0016491">
    <property type="term" value="F:oxidoreductase activity"/>
    <property type="evidence" value="ECO:0007669"/>
    <property type="project" value="InterPro"/>
</dbReference>
<dbReference type="STRING" id="1849047.A0A3D8QPG4"/>
<accession>A0A3D8QPG4</accession>
<dbReference type="InterPro" id="IPR013149">
    <property type="entry name" value="ADH-like_C"/>
</dbReference>
<dbReference type="Pfam" id="PF08240">
    <property type="entry name" value="ADH_N"/>
    <property type="match status" value="1"/>
</dbReference>
<dbReference type="Pfam" id="PF00107">
    <property type="entry name" value="ADH_zinc_N"/>
    <property type="match status" value="1"/>
</dbReference>
<dbReference type="OrthoDB" id="9930022at2759"/>
<sequence length="348" mass="36520">MTSPAFTRWTLNGQNGLESLTNQQSHLPKDLGATDVLVQIHAASLNYRDVAIAKGKFGLAISPNVVPGSDGAGVVHSVGKSVTTFAPGDKVVTHLAPHVLPHVFPTGADVSAGLGQVAQGTIQEYGVFDETALVAMPKNLSFEQAATLTCSGLTAWNALFGGGKKVGKGDTVLTQGTGGVSVAALQFACAAGATVIATTSNDRKAARLSKLGASHVLNYRTEPQWGAAAKALTPNGFGVTNVVDVGGLSTLPQSMNAVCVEGVVTLTGILDNESVDPVNIMDCLWRICSVRGIYLGTRDQFAAMVKFIEEHGIEPVLDDRVFGANEIREAYQYLEAQKHFSKVVIKFV</sequence>
<evidence type="ECO:0000313" key="3">
    <source>
        <dbReference type="Proteomes" id="UP000256645"/>
    </source>
</evidence>
<dbReference type="Gene3D" id="3.90.180.10">
    <property type="entry name" value="Medium-chain alcohol dehydrogenases, catalytic domain"/>
    <property type="match status" value="1"/>
</dbReference>
<dbReference type="EMBL" id="PDLM01000013">
    <property type="protein sequence ID" value="RDW63682.1"/>
    <property type="molecule type" value="Genomic_DNA"/>
</dbReference>
<dbReference type="SMART" id="SM00829">
    <property type="entry name" value="PKS_ER"/>
    <property type="match status" value="1"/>
</dbReference>
<dbReference type="Proteomes" id="UP000256645">
    <property type="component" value="Unassembled WGS sequence"/>
</dbReference>
<dbReference type="InterPro" id="IPR020843">
    <property type="entry name" value="ER"/>
</dbReference>